<dbReference type="AlphaFoldDB" id="A0A0K2UJN3"/>
<sequence length="73" mass="7856">MPVLTSAVGGTPSYSSSYYMILKRAVIVCLKTGNRRPLLIPSFNLSLDTLNTLDKGVISSTGLKISFSVLYVS</sequence>
<accession>A0A0K2UJN3</accession>
<organism evidence="1">
    <name type="scientific">Lepeophtheirus salmonis</name>
    <name type="common">Salmon louse</name>
    <name type="synonym">Caligus salmonis</name>
    <dbReference type="NCBI Taxonomy" id="72036"/>
    <lineage>
        <taxon>Eukaryota</taxon>
        <taxon>Metazoa</taxon>
        <taxon>Ecdysozoa</taxon>
        <taxon>Arthropoda</taxon>
        <taxon>Crustacea</taxon>
        <taxon>Multicrustacea</taxon>
        <taxon>Hexanauplia</taxon>
        <taxon>Copepoda</taxon>
        <taxon>Siphonostomatoida</taxon>
        <taxon>Caligidae</taxon>
        <taxon>Lepeophtheirus</taxon>
    </lineage>
</organism>
<dbReference type="EMBL" id="HACA01021082">
    <property type="protein sequence ID" value="CDW38443.1"/>
    <property type="molecule type" value="Transcribed_RNA"/>
</dbReference>
<evidence type="ECO:0000313" key="1">
    <source>
        <dbReference type="EMBL" id="CDW38443.1"/>
    </source>
</evidence>
<protein>
    <submittedName>
        <fullName evidence="1">Uncharacterized protein</fullName>
    </submittedName>
</protein>
<proteinExistence type="predicted"/>
<name>A0A0K2UJN3_LEPSM</name>
<reference evidence="1" key="1">
    <citation type="submission" date="2014-05" db="EMBL/GenBank/DDBJ databases">
        <authorList>
            <person name="Chronopoulou M."/>
        </authorList>
    </citation>
    <scope>NUCLEOTIDE SEQUENCE</scope>
    <source>
        <tissue evidence="1">Whole organism</tissue>
    </source>
</reference>